<evidence type="ECO:0000256" key="2">
    <source>
        <dbReference type="ARBA" id="ARBA00023125"/>
    </source>
</evidence>
<keyword evidence="3" id="KW-0804">Transcription</keyword>
<dbReference type="InterPro" id="IPR050397">
    <property type="entry name" value="Env_Response_Regulators"/>
</dbReference>
<keyword evidence="2" id="KW-0238">DNA-binding</keyword>
<evidence type="ECO:0000313" key="5">
    <source>
        <dbReference type="EMBL" id="MBB3939477.1"/>
    </source>
</evidence>
<dbReference type="GO" id="GO:0003677">
    <property type="term" value="F:DNA binding"/>
    <property type="evidence" value="ECO:0007669"/>
    <property type="project" value="UniProtKB-KW"/>
</dbReference>
<accession>A0A7W6C6U3</accession>
<evidence type="ECO:0000259" key="4">
    <source>
        <dbReference type="PROSITE" id="PS51063"/>
    </source>
</evidence>
<proteinExistence type="predicted"/>
<dbReference type="Gene3D" id="2.60.120.10">
    <property type="entry name" value="Jelly Rolls"/>
    <property type="match status" value="1"/>
</dbReference>
<name>A0A7W6C6U3_9SPHN</name>
<keyword evidence="6" id="KW-1185">Reference proteome</keyword>
<keyword evidence="1" id="KW-0805">Transcription regulation</keyword>
<dbReference type="InterPro" id="IPR012318">
    <property type="entry name" value="HTH_CRP"/>
</dbReference>
<dbReference type="InterPro" id="IPR036388">
    <property type="entry name" value="WH-like_DNA-bd_sf"/>
</dbReference>
<dbReference type="PANTHER" id="PTHR24567:SF74">
    <property type="entry name" value="HTH-TYPE TRANSCRIPTIONAL REGULATOR ARCR"/>
    <property type="match status" value="1"/>
</dbReference>
<dbReference type="EMBL" id="JACIDY010000002">
    <property type="protein sequence ID" value="MBB3939477.1"/>
    <property type="molecule type" value="Genomic_DNA"/>
</dbReference>
<dbReference type="InterPro" id="IPR018490">
    <property type="entry name" value="cNMP-bd_dom_sf"/>
</dbReference>
<dbReference type="AlphaFoldDB" id="A0A7W6C6U3"/>
<evidence type="ECO:0000256" key="1">
    <source>
        <dbReference type="ARBA" id="ARBA00023015"/>
    </source>
</evidence>
<feature type="domain" description="HTH crp-type" evidence="4">
    <location>
        <begin position="205"/>
        <end position="271"/>
    </location>
</feature>
<reference evidence="5 6" key="1">
    <citation type="submission" date="2020-08" db="EMBL/GenBank/DDBJ databases">
        <title>Genomic Encyclopedia of Type Strains, Phase IV (KMG-IV): sequencing the most valuable type-strain genomes for metagenomic binning, comparative biology and taxonomic classification.</title>
        <authorList>
            <person name="Goeker M."/>
        </authorList>
    </citation>
    <scope>NUCLEOTIDE SEQUENCE [LARGE SCALE GENOMIC DNA]</scope>
    <source>
        <strain evidence="5 6">DSM 27568</strain>
    </source>
</reference>
<dbReference type="SUPFAM" id="SSF46785">
    <property type="entry name" value="Winged helix' DNA-binding domain"/>
    <property type="match status" value="1"/>
</dbReference>
<dbReference type="InterPro" id="IPR014710">
    <property type="entry name" value="RmlC-like_jellyroll"/>
</dbReference>
<dbReference type="RefSeq" id="WP_246388360.1">
    <property type="nucleotide sequence ID" value="NZ_JACIDY010000002.1"/>
</dbReference>
<dbReference type="Pfam" id="PF13545">
    <property type="entry name" value="HTH_Crp_2"/>
    <property type="match status" value="1"/>
</dbReference>
<dbReference type="InterPro" id="IPR036390">
    <property type="entry name" value="WH_DNA-bd_sf"/>
</dbReference>
<organism evidence="5 6">
    <name type="scientific">Novosphingobium fluoreni</name>
    <dbReference type="NCBI Taxonomy" id="1391222"/>
    <lineage>
        <taxon>Bacteria</taxon>
        <taxon>Pseudomonadati</taxon>
        <taxon>Pseudomonadota</taxon>
        <taxon>Alphaproteobacteria</taxon>
        <taxon>Sphingomonadales</taxon>
        <taxon>Sphingomonadaceae</taxon>
        <taxon>Novosphingobium</taxon>
    </lineage>
</organism>
<dbReference type="SUPFAM" id="SSF51206">
    <property type="entry name" value="cAMP-binding domain-like"/>
    <property type="match status" value="1"/>
</dbReference>
<evidence type="ECO:0000313" key="6">
    <source>
        <dbReference type="Proteomes" id="UP000561459"/>
    </source>
</evidence>
<dbReference type="Proteomes" id="UP000561459">
    <property type="component" value="Unassembled WGS sequence"/>
</dbReference>
<dbReference type="PANTHER" id="PTHR24567">
    <property type="entry name" value="CRP FAMILY TRANSCRIPTIONAL REGULATORY PROTEIN"/>
    <property type="match status" value="1"/>
</dbReference>
<comment type="caution">
    <text evidence="5">The sequence shown here is derived from an EMBL/GenBank/DDBJ whole genome shotgun (WGS) entry which is preliminary data.</text>
</comment>
<sequence length="299" mass="33267">MSTDLLQLQCVKGRLHALNGVFLNENRYDHRCCGQPQNACRGTTALTPRFAPNARNPTLLERSMLDQSELLNVLSQNDRQVLFDQLTEVHFTTGDLLYEPDQNVDFCYFPLGASIASYFVLTDDGSIVETLMVGREGALGGIVSAGIAPSFARANVMNGGAFYRIPLDRLERVKRSSPAVDALFTRYADCMMAQVFQSIACNAIHTIEQRAAKWLIAATERIGRNDIAMTQEQLAAMMGIGRSYASRVVQRFKLDDIVRTRRGGIEVTDAHALSRRACTCNARVKRHFERVLEGVYPAV</sequence>
<dbReference type="GO" id="GO:0005829">
    <property type="term" value="C:cytosol"/>
    <property type="evidence" value="ECO:0007669"/>
    <property type="project" value="TreeGrafter"/>
</dbReference>
<gene>
    <name evidence="5" type="ORF">GGR39_001117</name>
</gene>
<evidence type="ECO:0000256" key="3">
    <source>
        <dbReference type="ARBA" id="ARBA00023163"/>
    </source>
</evidence>
<dbReference type="GO" id="GO:0003700">
    <property type="term" value="F:DNA-binding transcription factor activity"/>
    <property type="evidence" value="ECO:0007669"/>
    <property type="project" value="TreeGrafter"/>
</dbReference>
<protein>
    <submittedName>
        <fullName evidence="5">CRP-like cAMP-binding protein</fullName>
    </submittedName>
</protein>
<dbReference type="PROSITE" id="PS51063">
    <property type="entry name" value="HTH_CRP_2"/>
    <property type="match status" value="1"/>
</dbReference>
<dbReference type="Gene3D" id="1.10.10.10">
    <property type="entry name" value="Winged helix-like DNA-binding domain superfamily/Winged helix DNA-binding domain"/>
    <property type="match status" value="1"/>
</dbReference>